<evidence type="ECO:0000313" key="1">
    <source>
        <dbReference type="EMBL" id="KAJ9626736.1"/>
    </source>
</evidence>
<dbReference type="EMBL" id="JAPDRL010001411">
    <property type="protein sequence ID" value="KAJ9626736.1"/>
    <property type="molecule type" value="Genomic_DNA"/>
</dbReference>
<keyword evidence="2" id="KW-1185">Reference proteome</keyword>
<feature type="non-terminal residue" evidence="1">
    <location>
        <position position="72"/>
    </location>
</feature>
<sequence length="72" mass="8038">ADVEIRAALLAPLLGYSGDLRSAVEEAMIAIDTSMGEGVSLVDPDANHDEDWVYKREGIEWTYSNAYEDYLR</sequence>
<protein>
    <submittedName>
        <fullName evidence="1">Uncharacterized protein</fullName>
    </submittedName>
</protein>
<reference evidence="1" key="1">
    <citation type="submission" date="2022-10" db="EMBL/GenBank/DDBJ databases">
        <title>Culturing micro-colonial fungi from biological soil crusts in the Mojave desert and describing Neophaeococcomyces mojavensis, and introducing the new genera and species Taxawa tesnikishii.</title>
        <authorList>
            <person name="Kurbessoian T."/>
            <person name="Stajich J.E."/>
        </authorList>
    </citation>
    <scope>NUCLEOTIDE SEQUENCE</scope>
    <source>
        <strain evidence="1">TK_1</strain>
    </source>
</reference>
<evidence type="ECO:0000313" key="2">
    <source>
        <dbReference type="Proteomes" id="UP001172684"/>
    </source>
</evidence>
<accession>A0ABQ9NEL3</accession>
<name>A0ABQ9NEL3_9PEZI</name>
<feature type="non-terminal residue" evidence="1">
    <location>
        <position position="1"/>
    </location>
</feature>
<proteinExistence type="predicted"/>
<comment type="caution">
    <text evidence="1">The sequence shown here is derived from an EMBL/GenBank/DDBJ whole genome shotgun (WGS) entry which is preliminary data.</text>
</comment>
<organism evidence="1 2">
    <name type="scientific">Coniosporium apollinis</name>
    <dbReference type="NCBI Taxonomy" id="61459"/>
    <lineage>
        <taxon>Eukaryota</taxon>
        <taxon>Fungi</taxon>
        <taxon>Dikarya</taxon>
        <taxon>Ascomycota</taxon>
        <taxon>Pezizomycotina</taxon>
        <taxon>Dothideomycetes</taxon>
        <taxon>Dothideomycetes incertae sedis</taxon>
        <taxon>Coniosporium</taxon>
    </lineage>
</organism>
<gene>
    <name evidence="1" type="ORF">H2201_009394</name>
</gene>
<dbReference type="Proteomes" id="UP001172684">
    <property type="component" value="Unassembled WGS sequence"/>
</dbReference>